<dbReference type="Pfam" id="PF01381">
    <property type="entry name" value="HTH_3"/>
    <property type="match status" value="1"/>
</dbReference>
<dbReference type="CDD" id="cd00093">
    <property type="entry name" value="HTH_XRE"/>
    <property type="match status" value="1"/>
</dbReference>
<dbReference type="PANTHER" id="PTHR46558:SF4">
    <property type="entry name" value="DNA-BIDING PHAGE PROTEIN"/>
    <property type="match status" value="1"/>
</dbReference>
<evidence type="ECO:0000313" key="4">
    <source>
        <dbReference type="Proteomes" id="UP001199355"/>
    </source>
</evidence>
<evidence type="ECO:0000256" key="1">
    <source>
        <dbReference type="ARBA" id="ARBA00023125"/>
    </source>
</evidence>
<dbReference type="RefSeq" id="WP_308728523.1">
    <property type="nucleotide sequence ID" value="NZ_JAJEQF010000029.1"/>
</dbReference>
<dbReference type="Gene3D" id="1.10.260.40">
    <property type="entry name" value="lambda repressor-like DNA-binding domains"/>
    <property type="match status" value="1"/>
</dbReference>
<dbReference type="EMBL" id="JAJEQF010000029">
    <property type="protein sequence ID" value="MCC2168171.1"/>
    <property type="molecule type" value="Genomic_DNA"/>
</dbReference>
<proteinExistence type="predicted"/>
<feature type="domain" description="HTH cro/C1-type" evidence="2">
    <location>
        <begin position="7"/>
        <end position="61"/>
    </location>
</feature>
<evidence type="ECO:0000259" key="2">
    <source>
        <dbReference type="PROSITE" id="PS50943"/>
    </source>
</evidence>
<dbReference type="PANTHER" id="PTHR46558">
    <property type="entry name" value="TRACRIPTIONAL REGULATORY PROTEIN-RELATED-RELATED"/>
    <property type="match status" value="1"/>
</dbReference>
<dbReference type="SMART" id="SM00530">
    <property type="entry name" value="HTH_XRE"/>
    <property type="match status" value="1"/>
</dbReference>
<protein>
    <submittedName>
        <fullName evidence="3">Helix-turn-helix transcriptional regulator</fullName>
    </submittedName>
</protein>
<dbReference type="Proteomes" id="UP001199355">
    <property type="component" value="Unassembled WGS sequence"/>
</dbReference>
<comment type="caution">
    <text evidence="3">The sequence shown here is derived from an EMBL/GenBank/DDBJ whole genome shotgun (WGS) entry which is preliminary data.</text>
</comment>
<dbReference type="GO" id="GO:0003677">
    <property type="term" value="F:DNA binding"/>
    <property type="evidence" value="ECO:0007669"/>
    <property type="project" value="UniProtKB-KW"/>
</dbReference>
<keyword evidence="1" id="KW-0238">DNA-binding</keyword>
<name>A0AAE3AUN9_9FIRM</name>
<reference evidence="3 4" key="1">
    <citation type="submission" date="2021-10" db="EMBL/GenBank/DDBJ databases">
        <title>Anaerobic single-cell dispensing facilitates the cultivation of human gut bacteria.</title>
        <authorList>
            <person name="Afrizal A."/>
        </authorList>
    </citation>
    <scope>NUCLEOTIDE SEQUENCE [LARGE SCALE GENOMIC DNA]</scope>
    <source>
        <strain evidence="3 4">CLA-AA-H244</strain>
    </source>
</reference>
<gene>
    <name evidence="3" type="ORF">LKD45_10800</name>
</gene>
<keyword evidence="4" id="KW-1185">Reference proteome</keyword>
<sequence>MNIGMNIKNRREKLGITQKQMAENLSLAQPMIAQIERGTKIPNMILGLAIARMLGCTMEDLVEDAKAE</sequence>
<accession>A0AAE3AUN9</accession>
<organism evidence="3 4">
    <name type="scientific">Gallintestinimicrobium propionicum</name>
    <dbReference type="NCBI Taxonomy" id="2981770"/>
    <lineage>
        <taxon>Bacteria</taxon>
        <taxon>Bacillati</taxon>
        <taxon>Bacillota</taxon>
        <taxon>Clostridia</taxon>
        <taxon>Lachnospirales</taxon>
        <taxon>Lachnospiraceae</taxon>
        <taxon>Gallintestinimicrobium</taxon>
    </lineage>
</organism>
<dbReference type="InterPro" id="IPR001387">
    <property type="entry name" value="Cro/C1-type_HTH"/>
</dbReference>
<dbReference type="SUPFAM" id="SSF47413">
    <property type="entry name" value="lambda repressor-like DNA-binding domains"/>
    <property type="match status" value="1"/>
</dbReference>
<dbReference type="AlphaFoldDB" id="A0AAE3AUN9"/>
<evidence type="ECO:0000313" key="3">
    <source>
        <dbReference type="EMBL" id="MCC2168171.1"/>
    </source>
</evidence>
<dbReference type="InterPro" id="IPR010982">
    <property type="entry name" value="Lambda_DNA-bd_dom_sf"/>
</dbReference>
<dbReference type="PROSITE" id="PS50943">
    <property type="entry name" value="HTH_CROC1"/>
    <property type="match status" value="1"/>
</dbReference>